<name>A0A8S0QBH1_OLEEU</name>
<comment type="caution">
    <text evidence="1">The sequence shown here is derived from an EMBL/GenBank/DDBJ whole genome shotgun (WGS) entry which is preliminary data.</text>
</comment>
<sequence length="92" mass="9340">MMWVVVCGVRGGGVRCEVVVVHNEEFITSYFDDHGGAGDSVWHWCSNGVNGSADDSFGSGGEGGCGGHNDDSFGGGGEGGCGGHNGTACLRW</sequence>
<gene>
    <name evidence="1" type="ORF">OLEA9_A087569</name>
</gene>
<keyword evidence="2" id="KW-1185">Reference proteome</keyword>
<dbReference type="Proteomes" id="UP000594638">
    <property type="component" value="Unassembled WGS sequence"/>
</dbReference>
<dbReference type="EMBL" id="CACTIH010001850">
    <property type="protein sequence ID" value="CAA2965884.1"/>
    <property type="molecule type" value="Genomic_DNA"/>
</dbReference>
<evidence type="ECO:0000313" key="1">
    <source>
        <dbReference type="EMBL" id="CAA2965884.1"/>
    </source>
</evidence>
<reference evidence="1 2" key="1">
    <citation type="submission" date="2019-12" db="EMBL/GenBank/DDBJ databases">
        <authorList>
            <person name="Alioto T."/>
            <person name="Alioto T."/>
            <person name="Gomez Garrido J."/>
        </authorList>
    </citation>
    <scope>NUCLEOTIDE SEQUENCE [LARGE SCALE GENOMIC DNA]</scope>
</reference>
<protein>
    <submittedName>
        <fullName evidence="1">Uncharacterized protein</fullName>
    </submittedName>
</protein>
<proteinExistence type="predicted"/>
<accession>A0A8S0QBH1</accession>
<dbReference type="Gramene" id="OE9A087569T1">
    <property type="protein sequence ID" value="OE9A087569C1"/>
    <property type="gene ID" value="OE9A087569"/>
</dbReference>
<evidence type="ECO:0000313" key="2">
    <source>
        <dbReference type="Proteomes" id="UP000594638"/>
    </source>
</evidence>
<dbReference type="AlphaFoldDB" id="A0A8S0QBH1"/>
<organism evidence="1 2">
    <name type="scientific">Olea europaea subsp. europaea</name>
    <dbReference type="NCBI Taxonomy" id="158383"/>
    <lineage>
        <taxon>Eukaryota</taxon>
        <taxon>Viridiplantae</taxon>
        <taxon>Streptophyta</taxon>
        <taxon>Embryophyta</taxon>
        <taxon>Tracheophyta</taxon>
        <taxon>Spermatophyta</taxon>
        <taxon>Magnoliopsida</taxon>
        <taxon>eudicotyledons</taxon>
        <taxon>Gunneridae</taxon>
        <taxon>Pentapetalae</taxon>
        <taxon>asterids</taxon>
        <taxon>lamiids</taxon>
        <taxon>Lamiales</taxon>
        <taxon>Oleaceae</taxon>
        <taxon>Oleeae</taxon>
        <taxon>Olea</taxon>
    </lineage>
</organism>